<evidence type="ECO:0000313" key="3">
    <source>
        <dbReference type="Proteomes" id="UP000574717"/>
    </source>
</evidence>
<proteinExistence type="predicted"/>
<dbReference type="Proteomes" id="UP000574717">
    <property type="component" value="Unassembled WGS sequence"/>
</dbReference>
<protein>
    <submittedName>
        <fullName evidence="2">Uncharacterized protein</fullName>
    </submittedName>
</protein>
<dbReference type="EMBL" id="BLRU01000476">
    <property type="protein sequence ID" value="GFP20502.1"/>
    <property type="molecule type" value="Genomic_DNA"/>
</dbReference>
<name>A0A6V8NJK9_9ACTN</name>
<evidence type="ECO:0000313" key="2">
    <source>
        <dbReference type="EMBL" id="GFP20502.1"/>
    </source>
</evidence>
<reference evidence="2 3" key="1">
    <citation type="journal article" date="2020" name="Front. Microbiol.">
        <title>Single-cell genomics of novel Actinobacteria with the Wood-Ljungdahl pathway discovered in a serpentinizing system.</title>
        <authorList>
            <person name="Merino N."/>
            <person name="Kawai M."/>
            <person name="Boyd E.S."/>
            <person name="Colman D.R."/>
            <person name="McGlynn S.E."/>
            <person name="Nealson K.H."/>
            <person name="Kurokawa K."/>
            <person name="Hongoh Y."/>
        </authorList>
    </citation>
    <scope>NUCLEOTIDE SEQUENCE [LARGE SCALE GENOMIC DNA]</scope>
    <source>
        <strain evidence="2 3">S03</strain>
    </source>
</reference>
<feature type="non-terminal residue" evidence="2">
    <location>
        <position position="1"/>
    </location>
</feature>
<evidence type="ECO:0000256" key="1">
    <source>
        <dbReference type="SAM" id="MobiDB-lite"/>
    </source>
</evidence>
<organism evidence="2 3">
    <name type="scientific">Candidatus Hakubella thermalkaliphila</name>
    <dbReference type="NCBI Taxonomy" id="2754717"/>
    <lineage>
        <taxon>Bacteria</taxon>
        <taxon>Bacillati</taxon>
        <taxon>Actinomycetota</taxon>
        <taxon>Actinomycetota incertae sedis</taxon>
        <taxon>Candidatus Hakubellales</taxon>
        <taxon>Candidatus Hakubellaceae</taxon>
        <taxon>Candidatus Hakubella</taxon>
    </lineage>
</organism>
<comment type="caution">
    <text evidence="2">The sequence shown here is derived from an EMBL/GenBank/DDBJ whole genome shotgun (WGS) entry which is preliminary data.</text>
</comment>
<feature type="region of interest" description="Disordered" evidence="1">
    <location>
        <begin position="25"/>
        <end position="45"/>
    </location>
</feature>
<dbReference type="AlphaFoldDB" id="A0A6V8NJK9"/>
<sequence length="45" mass="5005">NADMETVSLSTNPQFLALIERSRARQQAEGGISSEEMRRRLGLGQ</sequence>
<accession>A0A6V8NJK9</accession>
<gene>
    <name evidence="2" type="ORF">HKBW3S03_02005</name>
</gene>